<evidence type="ECO:0000313" key="3">
    <source>
        <dbReference type="Proteomes" id="UP000635477"/>
    </source>
</evidence>
<sequence length="172" mass="19755">MATINTLPPEILFEILCHLPPPTVKNARLTNRAFNSILAKRTFEVLVSFLDPSVAQRTLCSISRDPQHRRRRQSIWSPRCSVPKSLPIDDAFLMALWAGLRGDSWAVERGLDKVKLDVDEWQSGVGRDDITEEVLREALFRYALYLSYVCEYEREKDSPQAWVFDALCKSGR</sequence>
<evidence type="ECO:0000313" key="2">
    <source>
        <dbReference type="EMBL" id="KAF4967973.1"/>
    </source>
</evidence>
<protein>
    <recommendedName>
        <fullName evidence="1">F-box domain-containing protein</fullName>
    </recommendedName>
</protein>
<dbReference type="OrthoDB" id="4986826at2759"/>
<gene>
    <name evidence="2" type="ORF">FZEAL_10454</name>
</gene>
<accession>A0A8H4U1V1</accession>
<dbReference type="Proteomes" id="UP000635477">
    <property type="component" value="Unassembled WGS sequence"/>
</dbReference>
<dbReference type="SMART" id="SM00256">
    <property type="entry name" value="FBOX"/>
    <property type="match status" value="1"/>
</dbReference>
<reference evidence="2" key="2">
    <citation type="submission" date="2020-05" db="EMBL/GenBank/DDBJ databases">
        <authorList>
            <person name="Kim H.-S."/>
            <person name="Proctor R.H."/>
            <person name="Brown D.W."/>
        </authorList>
    </citation>
    <scope>NUCLEOTIDE SEQUENCE</scope>
    <source>
        <strain evidence="2">NRRL 22465</strain>
    </source>
</reference>
<comment type="caution">
    <text evidence="2">The sequence shown here is derived from an EMBL/GenBank/DDBJ whole genome shotgun (WGS) entry which is preliminary data.</text>
</comment>
<dbReference type="PROSITE" id="PS50181">
    <property type="entry name" value="FBOX"/>
    <property type="match status" value="1"/>
</dbReference>
<dbReference type="CDD" id="cd09917">
    <property type="entry name" value="F-box_SF"/>
    <property type="match status" value="1"/>
</dbReference>
<proteinExistence type="predicted"/>
<dbReference type="SUPFAM" id="SSF81383">
    <property type="entry name" value="F-box domain"/>
    <property type="match status" value="1"/>
</dbReference>
<name>A0A8H4U1V1_9HYPO</name>
<feature type="domain" description="F-box" evidence="1">
    <location>
        <begin position="1"/>
        <end position="46"/>
    </location>
</feature>
<reference evidence="2" key="1">
    <citation type="journal article" date="2020" name="BMC Genomics">
        <title>Correction to: Identification and distribution of gene clusters required for synthesis of sphingolipid metabolism inhibitors in diverse species of the filamentous fungus Fusarium.</title>
        <authorList>
            <person name="Kim H.S."/>
            <person name="Lohmar J.M."/>
            <person name="Busman M."/>
            <person name="Brown D.W."/>
            <person name="Naumann T.A."/>
            <person name="Divon H.H."/>
            <person name="Lysoe E."/>
            <person name="Uhlig S."/>
            <person name="Proctor R.H."/>
        </authorList>
    </citation>
    <scope>NUCLEOTIDE SEQUENCE</scope>
    <source>
        <strain evidence="2">NRRL 22465</strain>
    </source>
</reference>
<dbReference type="InterPro" id="IPR036047">
    <property type="entry name" value="F-box-like_dom_sf"/>
</dbReference>
<keyword evidence="3" id="KW-1185">Reference proteome</keyword>
<organism evidence="2 3">
    <name type="scientific">Fusarium zealandicum</name>
    <dbReference type="NCBI Taxonomy" id="1053134"/>
    <lineage>
        <taxon>Eukaryota</taxon>
        <taxon>Fungi</taxon>
        <taxon>Dikarya</taxon>
        <taxon>Ascomycota</taxon>
        <taxon>Pezizomycotina</taxon>
        <taxon>Sordariomycetes</taxon>
        <taxon>Hypocreomycetidae</taxon>
        <taxon>Hypocreales</taxon>
        <taxon>Nectriaceae</taxon>
        <taxon>Fusarium</taxon>
        <taxon>Fusarium staphyleae species complex</taxon>
    </lineage>
</organism>
<dbReference type="EMBL" id="JABEYC010001190">
    <property type="protein sequence ID" value="KAF4967973.1"/>
    <property type="molecule type" value="Genomic_DNA"/>
</dbReference>
<dbReference type="Gene3D" id="1.20.1280.50">
    <property type="match status" value="1"/>
</dbReference>
<dbReference type="AlphaFoldDB" id="A0A8H4U1V1"/>
<dbReference type="InterPro" id="IPR001810">
    <property type="entry name" value="F-box_dom"/>
</dbReference>
<dbReference type="Pfam" id="PF00646">
    <property type="entry name" value="F-box"/>
    <property type="match status" value="1"/>
</dbReference>
<evidence type="ECO:0000259" key="1">
    <source>
        <dbReference type="PROSITE" id="PS50181"/>
    </source>
</evidence>